<keyword evidence="3" id="KW-1185">Reference proteome</keyword>
<dbReference type="CDD" id="cd04301">
    <property type="entry name" value="NAT_SF"/>
    <property type="match status" value="1"/>
</dbReference>
<dbReference type="Pfam" id="PF13673">
    <property type="entry name" value="Acetyltransf_10"/>
    <property type="match status" value="1"/>
</dbReference>
<organism evidence="2 3">
    <name type="scientific">Microlunatus endophyticus</name>
    <dbReference type="NCBI Taxonomy" id="1716077"/>
    <lineage>
        <taxon>Bacteria</taxon>
        <taxon>Bacillati</taxon>
        <taxon>Actinomycetota</taxon>
        <taxon>Actinomycetes</taxon>
        <taxon>Propionibacteriales</taxon>
        <taxon>Propionibacteriaceae</taxon>
        <taxon>Microlunatus</taxon>
    </lineage>
</organism>
<dbReference type="RefSeq" id="WP_188897410.1">
    <property type="nucleotide sequence ID" value="NZ_BMMZ01000013.1"/>
</dbReference>
<sequence>MSEPSAVAIRTYRPGLDAAGTYACFRAAIIGTASADYDRTQITAWAGPADGNLEAWDARRSAAHTFVADAAGTIAGFADLRDDAVLDMLFVRPEFGGLGLAGRLVDTVKRAALAAGLKSLTTHASRTARPAFERFGFVVVAEQPDTTVRGVIVPNYRMRWDELSD</sequence>
<dbReference type="Gene3D" id="3.40.630.30">
    <property type="match status" value="1"/>
</dbReference>
<dbReference type="PANTHER" id="PTHR43451:SF1">
    <property type="entry name" value="ACETYLTRANSFERASE"/>
    <property type="match status" value="1"/>
</dbReference>
<evidence type="ECO:0000313" key="2">
    <source>
        <dbReference type="EMBL" id="GGL78858.1"/>
    </source>
</evidence>
<gene>
    <name evidence="2" type="ORF">GCM10011575_41540</name>
</gene>
<dbReference type="InterPro" id="IPR016181">
    <property type="entry name" value="Acyl_CoA_acyltransferase"/>
</dbReference>
<protein>
    <submittedName>
        <fullName evidence="2">Acetyltransferase</fullName>
    </submittedName>
</protein>
<comment type="caution">
    <text evidence="2">The sequence shown here is derived from an EMBL/GenBank/DDBJ whole genome shotgun (WGS) entry which is preliminary data.</text>
</comment>
<reference evidence="2" key="2">
    <citation type="submission" date="2020-09" db="EMBL/GenBank/DDBJ databases">
        <authorList>
            <person name="Sun Q."/>
            <person name="Zhou Y."/>
        </authorList>
    </citation>
    <scope>NUCLEOTIDE SEQUENCE</scope>
    <source>
        <strain evidence="2">CGMCC 4.7306</strain>
    </source>
</reference>
<dbReference type="InterPro" id="IPR052564">
    <property type="entry name" value="N-acetyltrans/Recomb-assoc"/>
</dbReference>
<evidence type="ECO:0000313" key="3">
    <source>
        <dbReference type="Proteomes" id="UP000613840"/>
    </source>
</evidence>
<dbReference type="Proteomes" id="UP000613840">
    <property type="component" value="Unassembled WGS sequence"/>
</dbReference>
<reference evidence="2" key="1">
    <citation type="journal article" date="2014" name="Int. J. Syst. Evol. Microbiol.">
        <title>Complete genome sequence of Corynebacterium casei LMG S-19264T (=DSM 44701T), isolated from a smear-ripened cheese.</title>
        <authorList>
            <consortium name="US DOE Joint Genome Institute (JGI-PGF)"/>
            <person name="Walter F."/>
            <person name="Albersmeier A."/>
            <person name="Kalinowski J."/>
            <person name="Ruckert C."/>
        </authorList>
    </citation>
    <scope>NUCLEOTIDE SEQUENCE</scope>
    <source>
        <strain evidence="2">CGMCC 4.7306</strain>
    </source>
</reference>
<name>A0A917SGN2_9ACTN</name>
<dbReference type="AlphaFoldDB" id="A0A917SGN2"/>
<dbReference type="EMBL" id="BMMZ01000013">
    <property type="protein sequence ID" value="GGL78858.1"/>
    <property type="molecule type" value="Genomic_DNA"/>
</dbReference>
<feature type="domain" description="N-acetyltransferase" evidence="1">
    <location>
        <begin position="7"/>
        <end position="163"/>
    </location>
</feature>
<dbReference type="GO" id="GO:0016747">
    <property type="term" value="F:acyltransferase activity, transferring groups other than amino-acyl groups"/>
    <property type="evidence" value="ECO:0007669"/>
    <property type="project" value="InterPro"/>
</dbReference>
<dbReference type="PANTHER" id="PTHR43451">
    <property type="entry name" value="ACETYLTRANSFERASE (GNAT) FAMILY PROTEIN"/>
    <property type="match status" value="1"/>
</dbReference>
<dbReference type="PROSITE" id="PS51186">
    <property type="entry name" value="GNAT"/>
    <property type="match status" value="1"/>
</dbReference>
<dbReference type="SUPFAM" id="SSF55729">
    <property type="entry name" value="Acyl-CoA N-acyltransferases (Nat)"/>
    <property type="match status" value="1"/>
</dbReference>
<evidence type="ECO:0000259" key="1">
    <source>
        <dbReference type="PROSITE" id="PS51186"/>
    </source>
</evidence>
<proteinExistence type="predicted"/>
<dbReference type="InterPro" id="IPR000182">
    <property type="entry name" value="GNAT_dom"/>
</dbReference>
<accession>A0A917SGN2</accession>